<dbReference type="InterPro" id="IPR020583">
    <property type="entry name" value="Inositol_monoP_metal-BS"/>
</dbReference>
<name>A0ABX0G9E9_9RHOB</name>
<dbReference type="PANTHER" id="PTHR20854:SF4">
    <property type="entry name" value="INOSITOL-1-MONOPHOSPHATASE-RELATED"/>
    <property type="match status" value="1"/>
</dbReference>
<dbReference type="SUPFAM" id="SSF56655">
    <property type="entry name" value="Carbohydrate phosphatase"/>
    <property type="match status" value="1"/>
</dbReference>
<keyword evidence="2" id="KW-0479">Metal-binding</keyword>
<dbReference type="Pfam" id="PF00459">
    <property type="entry name" value="Inositol_P"/>
    <property type="match status" value="1"/>
</dbReference>
<evidence type="ECO:0000313" key="6">
    <source>
        <dbReference type="Proteomes" id="UP001515660"/>
    </source>
</evidence>
<dbReference type="RefSeq" id="WP_166403950.1">
    <property type="nucleotide sequence ID" value="NZ_JAANHS010000013.1"/>
</dbReference>
<reference evidence="5 6" key="1">
    <citation type="journal article" date="2022" name="Microorganisms">
        <title>Genome Sequence and Characterization of a Xanthorhodopsin-Containing, Aerobic Anoxygenic Phototrophic Rhodobacter Species, Isolated from Mesophilic Conditions at Yellowstone National Park.</title>
        <authorList>
            <person name="Kyndt J.A."/>
            <person name="Robertson S."/>
            <person name="Shoffstall I.B."/>
            <person name="Ramaley R.F."/>
            <person name="Meyer T.E."/>
        </authorList>
    </citation>
    <scope>NUCLEOTIDE SEQUENCE [LARGE SCALE GENOMIC DNA]</scope>
    <source>
        <strain evidence="5 6">M37P</strain>
    </source>
</reference>
<keyword evidence="4" id="KW-0460">Magnesium</keyword>
<protein>
    <recommendedName>
        <fullName evidence="7">Myo-inositol-1(Or 4)-monophosphatase</fullName>
    </recommendedName>
</protein>
<dbReference type="Gene3D" id="3.40.190.80">
    <property type="match status" value="1"/>
</dbReference>
<accession>A0ABX0G9E9</accession>
<proteinExistence type="inferred from homology"/>
<evidence type="ECO:0000256" key="4">
    <source>
        <dbReference type="ARBA" id="ARBA00022842"/>
    </source>
</evidence>
<keyword evidence="3" id="KW-0378">Hydrolase</keyword>
<comment type="caution">
    <text evidence="5">The sequence shown here is derived from an EMBL/GenBank/DDBJ whole genome shotgun (WGS) entry which is preliminary data.</text>
</comment>
<sequence length="252" mass="26321">MILDTLTPILTDAAAQSLAFFNSLAARRIDAKSPGDLVSDADRAVEQTLRQRLTEAFPDCTILGEEYGGAPTDRFWAIDPIDGTANFLSGLPFWTVSLGLMDHGQPVAGGIIAPALGLSAIGAPGQPLRLTGFTPGSRPADPPCIGLGRNPRWPAADRHAVEAAADARNLGVRLLGSCALSLMLVATGRLKGYVEANVGGLWDCARGLALCRAAGLPTAFKLHEDGTVDILAGLVFGIAQAAGWRGEILDDR</sequence>
<dbReference type="Gene3D" id="3.30.540.10">
    <property type="entry name" value="Fructose-1,6-Bisphosphatase, subunit A, domain 1"/>
    <property type="match status" value="1"/>
</dbReference>
<dbReference type="InterPro" id="IPR000760">
    <property type="entry name" value="Inositol_monophosphatase-like"/>
</dbReference>
<gene>
    <name evidence="5" type="ORF">G8O29_14520</name>
</gene>
<dbReference type="PROSITE" id="PS00629">
    <property type="entry name" value="IMP_1"/>
    <property type="match status" value="1"/>
</dbReference>
<evidence type="ECO:0000256" key="1">
    <source>
        <dbReference type="ARBA" id="ARBA00009759"/>
    </source>
</evidence>
<evidence type="ECO:0008006" key="7">
    <source>
        <dbReference type="Google" id="ProtNLM"/>
    </source>
</evidence>
<dbReference type="EMBL" id="JAANHS010000013">
    <property type="protein sequence ID" value="NHB77933.1"/>
    <property type="molecule type" value="Genomic_DNA"/>
</dbReference>
<comment type="similarity">
    <text evidence="1">Belongs to the inositol monophosphatase superfamily.</text>
</comment>
<dbReference type="Proteomes" id="UP001515660">
    <property type="component" value="Unassembled WGS sequence"/>
</dbReference>
<evidence type="ECO:0000313" key="5">
    <source>
        <dbReference type="EMBL" id="NHB77933.1"/>
    </source>
</evidence>
<dbReference type="PRINTS" id="PR00377">
    <property type="entry name" value="IMPHPHTASES"/>
</dbReference>
<dbReference type="PANTHER" id="PTHR20854">
    <property type="entry name" value="INOSITOL MONOPHOSPHATASE"/>
    <property type="match status" value="1"/>
</dbReference>
<evidence type="ECO:0000256" key="3">
    <source>
        <dbReference type="ARBA" id="ARBA00022801"/>
    </source>
</evidence>
<evidence type="ECO:0000256" key="2">
    <source>
        <dbReference type="ARBA" id="ARBA00022723"/>
    </source>
</evidence>
<organism evidence="5 6">
    <name type="scientific">Rhodobacter calidifons</name>
    <dbReference type="NCBI Taxonomy" id="2715277"/>
    <lineage>
        <taxon>Bacteria</taxon>
        <taxon>Pseudomonadati</taxon>
        <taxon>Pseudomonadota</taxon>
        <taxon>Alphaproteobacteria</taxon>
        <taxon>Rhodobacterales</taxon>
        <taxon>Rhodobacter group</taxon>
        <taxon>Rhodobacter</taxon>
    </lineage>
</organism>
<keyword evidence="6" id="KW-1185">Reference proteome</keyword>